<protein>
    <submittedName>
        <fullName evidence="2">Uncharacterized protein</fullName>
    </submittedName>
</protein>
<organism evidence="2 3">
    <name type="scientific">Araneus ventricosus</name>
    <name type="common">Orbweaver spider</name>
    <name type="synonym">Epeira ventricosa</name>
    <dbReference type="NCBI Taxonomy" id="182803"/>
    <lineage>
        <taxon>Eukaryota</taxon>
        <taxon>Metazoa</taxon>
        <taxon>Ecdysozoa</taxon>
        <taxon>Arthropoda</taxon>
        <taxon>Chelicerata</taxon>
        <taxon>Arachnida</taxon>
        <taxon>Araneae</taxon>
        <taxon>Araneomorphae</taxon>
        <taxon>Entelegynae</taxon>
        <taxon>Araneoidea</taxon>
        <taxon>Araneidae</taxon>
        <taxon>Araneus</taxon>
    </lineage>
</organism>
<reference evidence="2 3" key="1">
    <citation type="journal article" date="2019" name="Sci. Rep.">
        <title>Orb-weaving spider Araneus ventricosus genome elucidates the spidroin gene catalogue.</title>
        <authorList>
            <person name="Kono N."/>
            <person name="Nakamura H."/>
            <person name="Ohtoshi R."/>
            <person name="Moran D.A.P."/>
            <person name="Shinohara A."/>
            <person name="Yoshida Y."/>
            <person name="Fujiwara M."/>
            <person name="Mori M."/>
            <person name="Tomita M."/>
            <person name="Arakawa K."/>
        </authorList>
    </citation>
    <scope>NUCLEOTIDE SEQUENCE [LARGE SCALE GENOMIC DNA]</scope>
</reference>
<dbReference type="Proteomes" id="UP000499080">
    <property type="component" value="Unassembled WGS sequence"/>
</dbReference>
<dbReference type="AlphaFoldDB" id="A0A4Y2HKK3"/>
<proteinExistence type="predicted"/>
<accession>A0A4Y2HKK3</accession>
<keyword evidence="3" id="KW-1185">Reference proteome</keyword>
<comment type="caution">
    <text evidence="2">The sequence shown here is derived from an EMBL/GenBank/DDBJ whole genome shotgun (WGS) entry which is preliminary data.</text>
</comment>
<feature type="region of interest" description="Disordered" evidence="1">
    <location>
        <begin position="1"/>
        <end position="24"/>
    </location>
</feature>
<sequence length="91" mass="10173">MFQVGKIMHKDDPKITRPSTSTGDLHGEEVHALFRANYRLNARGIDGDLGISKRLFHLVLTDKLQTYGIAAKFVSCLLADEQNELSPTCQE</sequence>
<evidence type="ECO:0000313" key="3">
    <source>
        <dbReference type="Proteomes" id="UP000499080"/>
    </source>
</evidence>
<gene>
    <name evidence="2" type="ORF">AVEN_107252_1</name>
</gene>
<dbReference type="EMBL" id="BGPR01001993">
    <property type="protein sequence ID" value="GBM65770.1"/>
    <property type="molecule type" value="Genomic_DNA"/>
</dbReference>
<evidence type="ECO:0000313" key="2">
    <source>
        <dbReference type="EMBL" id="GBM65770.1"/>
    </source>
</evidence>
<name>A0A4Y2HKK3_ARAVE</name>
<evidence type="ECO:0000256" key="1">
    <source>
        <dbReference type="SAM" id="MobiDB-lite"/>
    </source>
</evidence>